<dbReference type="RefSeq" id="WP_241053871.1">
    <property type="nucleotide sequence ID" value="NZ_JAKZBV010000001.1"/>
</dbReference>
<dbReference type="InterPro" id="IPR013320">
    <property type="entry name" value="ConA-like_dom_sf"/>
</dbReference>
<dbReference type="Proteomes" id="UP001202922">
    <property type="component" value="Unassembled WGS sequence"/>
</dbReference>
<accession>A0ABS9U108</accession>
<sequence length="244" mass="25939">MASAPSGTASAPPASTPSPNGTQAAVAQGWGSAIDGDEFNTGSTPDPARWQIYSSPGNAGQGMRTPAADTIANGVLTIAGNANGDTGGLAANFGRQKYGRWEVRMKTSAHDANYHPVVLLWPDSNASPTCTEVDFAEGTTDTSSISFFLHYACTGSTFQTLATQALDTTQWHDYAVEWTPTAVTGYIDGVPWFRDTAHVPHESMHLTLQLDWFPTAAPTAPAQMNIDWVRLYAPAAPPETQHLD</sequence>
<feature type="domain" description="GH16" evidence="3">
    <location>
        <begin position="11"/>
        <end position="237"/>
    </location>
</feature>
<gene>
    <name evidence="4" type="ORF">L0M17_10280</name>
</gene>
<keyword evidence="5" id="KW-1185">Reference proteome</keyword>
<dbReference type="Pfam" id="PF00722">
    <property type="entry name" value="Glyco_hydro_16"/>
    <property type="match status" value="1"/>
</dbReference>
<dbReference type="PANTHER" id="PTHR10963:SF55">
    <property type="entry name" value="GLYCOSIDE HYDROLASE FAMILY 16 PROTEIN"/>
    <property type="match status" value="1"/>
</dbReference>
<organism evidence="4 5">
    <name type="scientific">Sinomonas terrae</name>
    <dbReference type="NCBI Taxonomy" id="2908838"/>
    <lineage>
        <taxon>Bacteria</taxon>
        <taxon>Bacillati</taxon>
        <taxon>Actinomycetota</taxon>
        <taxon>Actinomycetes</taxon>
        <taxon>Micrococcales</taxon>
        <taxon>Micrococcaceae</taxon>
        <taxon>Sinomonas</taxon>
    </lineage>
</organism>
<dbReference type="PANTHER" id="PTHR10963">
    <property type="entry name" value="GLYCOSYL HYDROLASE-RELATED"/>
    <property type="match status" value="1"/>
</dbReference>
<dbReference type="EMBL" id="JAKZBV010000001">
    <property type="protein sequence ID" value="MCH6470361.1"/>
    <property type="molecule type" value="Genomic_DNA"/>
</dbReference>
<dbReference type="SUPFAM" id="SSF49899">
    <property type="entry name" value="Concanavalin A-like lectins/glucanases"/>
    <property type="match status" value="1"/>
</dbReference>
<evidence type="ECO:0000256" key="1">
    <source>
        <dbReference type="ARBA" id="ARBA00006865"/>
    </source>
</evidence>
<dbReference type="InterPro" id="IPR050546">
    <property type="entry name" value="Glycosyl_Hydrlase_16"/>
</dbReference>
<name>A0ABS9U108_9MICC</name>
<feature type="region of interest" description="Disordered" evidence="2">
    <location>
        <begin position="1"/>
        <end position="66"/>
    </location>
</feature>
<dbReference type="Gene3D" id="2.60.120.200">
    <property type="match status" value="1"/>
</dbReference>
<feature type="compositionally biased region" description="Low complexity" evidence="2">
    <location>
        <begin position="1"/>
        <end position="19"/>
    </location>
</feature>
<comment type="caution">
    <text evidence="4">The sequence shown here is derived from an EMBL/GenBank/DDBJ whole genome shotgun (WGS) entry which is preliminary data.</text>
</comment>
<dbReference type="InterPro" id="IPR000757">
    <property type="entry name" value="Beta-glucanase-like"/>
</dbReference>
<dbReference type="PROSITE" id="PS51762">
    <property type="entry name" value="GH16_2"/>
    <property type="match status" value="1"/>
</dbReference>
<keyword evidence="4" id="KW-0378">Hydrolase</keyword>
<dbReference type="GO" id="GO:0016787">
    <property type="term" value="F:hydrolase activity"/>
    <property type="evidence" value="ECO:0007669"/>
    <property type="project" value="UniProtKB-KW"/>
</dbReference>
<proteinExistence type="inferred from homology"/>
<comment type="similarity">
    <text evidence="1">Belongs to the glycosyl hydrolase 16 family.</text>
</comment>
<evidence type="ECO:0000259" key="3">
    <source>
        <dbReference type="PROSITE" id="PS51762"/>
    </source>
</evidence>
<protein>
    <submittedName>
        <fullName evidence="4">Glycoside hydrolase family 16 protein</fullName>
    </submittedName>
</protein>
<evidence type="ECO:0000256" key="2">
    <source>
        <dbReference type="SAM" id="MobiDB-lite"/>
    </source>
</evidence>
<evidence type="ECO:0000313" key="5">
    <source>
        <dbReference type="Proteomes" id="UP001202922"/>
    </source>
</evidence>
<evidence type="ECO:0000313" key="4">
    <source>
        <dbReference type="EMBL" id="MCH6470361.1"/>
    </source>
</evidence>
<reference evidence="4 5" key="1">
    <citation type="submission" date="2022-03" db="EMBL/GenBank/DDBJ databases">
        <title>Sinomonas sp. isolated from a soil.</title>
        <authorList>
            <person name="Han J."/>
            <person name="Kim D.-U."/>
        </authorList>
    </citation>
    <scope>NUCLEOTIDE SEQUENCE [LARGE SCALE GENOMIC DNA]</scope>
    <source>
        <strain evidence="4 5">5-5</strain>
    </source>
</reference>
<dbReference type="CDD" id="cd00413">
    <property type="entry name" value="Glyco_hydrolase_16"/>
    <property type="match status" value="1"/>
</dbReference>